<feature type="transmembrane region" description="Helical" evidence="1">
    <location>
        <begin position="118"/>
        <end position="137"/>
    </location>
</feature>
<feature type="transmembrane region" description="Helical" evidence="1">
    <location>
        <begin position="67"/>
        <end position="85"/>
    </location>
</feature>
<sequence>MKTKRGLNGCVLKWIAIILMAIDHFGASILENFLLNVWDVSPLGDLLRDYPDYWDLVLMADRVIRKIGRPAFPVFCFFIVEGFCHTRNVKNYAVRLGIFALISEVPFDLAIFGTPFHWGHQNVFFTLFLGLLLIWYLRDVSTSTEWSLAGALAVCCAAEVLHVDYGAFGVALIGVYYILRELPVLQAGAGAILSAWEMPAPLGSLLLLFYNGERGRQPKWFFYWFYPVHLFLYYVIGTWVLPAWI</sequence>
<dbReference type="Proteomes" id="UP001470288">
    <property type="component" value="Unassembled WGS sequence"/>
</dbReference>
<feature type="transmembrane region" description="Helical" evidence="1">
    <location>
        <begin position="149"/>
        <end position="179"/>
    </location>
</feature>
<dbReference type="InterPro" id="IPR008875">
    <property type="entry name" value="TraX"/>
</dbReference>
<accession>A0ABV1HWX3</accession>
<dbReference type="EMBL" id="JBBMFC010000002">
    <property type="protein sequence ID" value="MEQ2577426.1"/>
    <property type="molecule type" value="Genomic_DNA"/>
</dbReference>
<name>A0ABV1HWX3_9FIRM</name>
<protein>
    <submittedName>
        <fullName evidence="2">TraX family protein</fullName>
    </submittedName>
</protein>
<evidence type="ECO:0000256" key="1">
    <source>
        <dbReference type="SAM" id="Phobius"/>
    </source>
</evidence>
<feature type="transmembrane region" description="Helical" evidence="1">
    <location>
        <begin position="92"/>
        <end position="112"/>
    </location>
</feature>
<feature type="transmembrane region" description="Helical" evidence="1">
    <location>
        <begin position="185"/>
        <end position="209"/>
    </location>
</feature>
<evidence type="ECO:0000313" key="2">
    <source>
        <dbReference type="EMBL" id="MEQ2577426.1"/>
    </source>
</evidence>
<comment type="caution">
    <text evidence="2">The sequence shown here is derived from an EMBL/GenBank/DDBJ whole genome shotgun (WGS) entry which is preliminary data.</text>
</comment>
<evidence type="ECO:0000313" key="3">
    <source>
        <dbReference type="Proteomes" id="UP001470288"/>
    </source>
</evidence>
<gene>
    <name evidence="2" type="ORF">WMO62_01060</name>
</gene>
<keyword evidence="1" id="KW-0472">Membrane</keyword>
<feature type="transmembrane region" description="Helical" evidence="1">
    <location>
        <begin position="12"/>
        <end position="30"/>
    </location>
</feature>
<keyword evidence="1" id="KW-1133">Transmembrane helix</keyword>
<feature type="transmembrane region" description="Helical" evidence="1">
    <location>
        <begin position="221"/>
        <end position="241"/>
    </location>
</feature>
<organism evidence="2 3">
    <name type="scientific">Hominiventricola aquisgranensis</name>
    <dbReference type="NCBI Taxonomy" id="3133164"/>
    <lineage>
        <taxon>Bacteria</taxon>
        <taxon>Bacillati</taxon>
        <taxon>Bacillota</taxon>
        <taxon>Clostridia</taxon>
        <taxon>Lachnospirales</taxon>
        <taxon>Lachnospiraceae</taxon>
        <taxon>Hominiventricola</taxon>
    </lineage>
</organism>
<dbReference type="RefSeq" id="WP_118627232.1">
    <property type="nucleotide sequence ID" value="NZ_JBBMFC010000002.1"/>
</dbReference>
<keyword evidence="3" id="KW-1185">Reference proteome</keyword>
<proteinExistence type="predicted"/>
<dbReference type="Pfam" id="PF05857">
    <property type="entry name" value="TraX"/>
    <property type="match status" value="1"/>
</dbReference>
<keyword evidence="1" id="KW-0812">Transmembrane</keyword>
<reference evidence="2 3" key="1">
    <citation type="submission" date="2024-03" db="EMBL/GenBank/DDBJ databases">
        <title>Human intestinal bacterial collection.</title>
        <authorList>
            <person name="Pauvert C."/>
            <person name="Hitch T.C.A."/>
            <person name="Clavel T."/>
        </authorList>
    </citation>
    <scope>NUCLEOTIDE SEQUENCE [LARGE SCALE GENOMIC DNA]</scope>
    <source>
        <strain evidence="2 3">CLA-AA-H78B</strain>
    </source>
</reference>